<dbReference type="EMBL" id="BAABRV010000001">
    <property type="protein sequence ID" value="GAA5532153.1"/>
    <property type="molecule type" value="Genomic_DNA"/>
</dbReference>
<proteinExistence type="predicted"/>
<feature type="transmembrane region" description="Helical" evidence="1">
    <location>
        <begin position="26"/>
        <end position="46"/>
    </location>
</feature>
<dbReference type="Proteomes" id="UP001404956">
    <property type="component" value="Unassembled WGS sequence"/>
</dbReference>
<reference evidence="2 3" key="1">
    <citation type="submission" date="2024-02" db="EMBL/GenBank/DDBJ databases">
        <title>Deinococcus aluminii NBRC 112889.</title>
        <authorList>
            <person name="Ichikawa N."/>
            <person name="Katano-Makiyama Y."/>
            <person name="Hidaka K."/>
        </authorList>
    </citation>
    <scope>NUCLEOTIDE SEQUENCE [LARGE SCALE GENOMIC DNA]</scope>
    <source>
        <strain evidence="2 3">NBRC 112889</strain>
    </source>
</reference>
<organism evidence="2 3">
    <name type="scientific">Deinococcus aluminii</name>
    <dbReference type="NCBI Taxonomy" id="1656885"/>
    <lineage>
        <taxon>Bacteria</taxon>
        <taxon>Thermotogati</taxon>
        <taxon>Deinococcota</taxon>
        <taxon>Deinococci</taxon>
        <taxon>Deinococcales</taxon>
        <taxon>Deinococcaceae</taxon>
        <taxon>Deinococcus</taxon>
    </lineage>
</organism>
<gene>
    <name evidence="2" type="ORF">Dalu01_00532</name>
</gene>
<evidence type="ECO:0000313" key="2">
    <source>
        <dbReference type="EMBL" id="GAA5532153.1"/>
    </source>
</evidence>
<sequence length="125" mass="13477">MNAAALLRPLLTIVIALQVLNLIREQGIGMTLGTLLLGVVVGRTVVPVARARPLLATLIYSANATVAFVNLLVRTPSMDLMTLVSNVVLLLLVLDDPWVGWGRKLSARLKKAGFRFTRPVITPPA</sequence>
<feature type="transmembrane region" description="Helical" evidence="1">
    <location>
        <begin position="80"/>
        <end position="101"/>
    </location>
</feature>
<keyword evidence="1" id="KW-0812">Transmembrane</keyword>
<evidence type="ECO:0000256" key="1">
    <source>
        <dbReference type="SAM" id="Phobius"/>
    </source>
</evidence>
<comment type="caution">
    <text evidence="2">The sequence shown here is derived from an EMBL/GenBank/DDBJ whole genome shotgun (WGS) entry which is preliminary data.</text>
</comment>
<feature type="transmembrane region" description="Helical" evidence="1">
    <location>
        <begin position="53"/>
        <end position="74"/>
    </location>
</feature>
<accession>A0ABP9XB94</accession>
<keyword evidence="1" id="KW-0472">Membrane</keyword>
<keyword evidence="3" id="KW-1185">Reference proteome</keyword>
<name>A0ABP9XB94_9DEIO</name>
<keyword evidence="1" id="KW-1133">Transmembrane helix</keyword>
<dbReference type="RefSeq" id="WP_345450969.1">
    <property type="nucleotide sequence ID" value="NZ_BAABRV010000001.1"/>
</dbReference>
<protein>
    <submittedName>
        <fullName evidence="2">Uncharacterized protein</fullName>
    </submittedName>
</protein>
<evidence type="ECO:0000313" key="3">
    <source>
        <dbReference type="Proteomes" id="UP001404956"/>
    </source>
</evidence>